<reference evidence="1" key="2">
    <citation type="journal article" date="2021" name="PeerJ">
        <title>Extensive microbial diversity within the chicken gut microbiome revealed by metagenomics and culture.</title>
        <authorList>
            <person name="Gilroy R."/>
            <person name="Ravi A."/>
            <person name="Getino M."/>
            <person name="Pursley I."/>
            <person name="Horton D.L."/>
            <person name="Alikhan N.F."/>
            <person name="Baker D."/>
            <person name="Gharbi K."/>
            <person name="Hall N."/>
            <person name="Watson M."/>
            <person name="Adriaenssens E.M."/>
            <person name="Foster-Nyarko E."/>
            <person name="Jarju S."/>
            <person name="Secka A."/>
            <person name="Antonio M."/>
            <person name="Oren A."/>
            <person name="Chaudhuri R.R."/>
            <person name="La Ragione R."/>
            <person name="Hildebrand F."/>
            <person name="Pallen M.J."/>
        </authorList>
    </citation>
    <scope>NUCLEOTIDE SEQUENCE</scope>
    <source>
        <strain evidence="1">CHK189-12415</strain>
    </source>
</reference>
<dbReference type="Pfam" id="PF01244">
    <property type="entry name" value="Peptidase_M19"/>
    <property type="match status" value="1"/>
</dbReference>
<dbReference type="PANTHER" id="PTHR10443:SF12">
    <property type="entry name" value="DIPEPTIDASE"/>
    <property type="match status" value="1"/>
</dbReference>
<evidence type="ECO:0000313" key="2">
    <source>
        <dbReference type="Proteomes" id="UP000824241"/>
    </source>
</evidence>
<proteinExistence type="predicted"/>
<reference evidence="1" key="1">
    <citation type="submission" date="2020-10" db="EMBL/GenBank/DDBJ databases">
        <authorList>
            <person name="Gilroy R."/>
        </authorList>
    </citation>
    <scope>NUCLEOTIDE SEQUENCE</scope>
    <source>
        <strain evidence="1">CHK189-12415</strain>
    </source>
</reference>
<name>A0A9D1J4I0_9FIRM</name>
<evidence type="ECO:0000313" key="1">
    <source>
        <dbReference type="EMBL" id="HIR60159.1"/>
    </source>
</evidence>
<dbReference type="GO" id="GO:0070573">
    <property type="term" value="F:metallodipeptidase activity"/>
    <property type="evidence" value="ECO:0007669"/>
    <property type="project" value="InterPro"/>
</dbReference>
<dbReference type="SUPFAM" id="SSF51556">
    <property type="entry name" value="Metallo-dependent hydrolases"/>
    <property type="match status" value="1"/>
</dbReference>
<dbReference type="PANTHER" id="PTHR10443">
    <property type="entry name" value="MICROSOMAL DIPEPTIDASE"/>
    <property type="match status" value="1"/>
</dbReference>
<dbReference type="InterPro" id="IPR008257">
    <property type="entry name" value="Pept_M19"/>
</dbReference>
<comment type="caution">
    <text evidence="1">The sequence shown here is derived from an EMBL/GenBank/DDBJ whole genome shotgun (WGS) entry which is preliminary data.</text>
</comment>
<gene>
    <name evidence="1" type="ORF">IAB37_01070</name>
</gene>
<protein>
    <submittedName>
        <fullName evidence="1">Membrane dipeptidase</fullName>
    </submittedName>
</protein>
<dbReference type="Proteomes" id="UP000824241">
    <property type="component" value="Unassembled WGS sequence"/>
</dbReference>
<dbReference type="PROSITE" id="PS51365">
    <property type="entry name" value="RENAL_DIPEPTIDASE_2"/>
    <property type="match status" value="1"/>
</dbReference>
<accession>A0A9D1J4I0</accession>
<dbReference type="GO" id="GO:0006508">
    <property type="term" value="P:proteolysis"/>
    <property type="evidence" value="ECO:0007669"/>
    <property type="project" value="InterPro"/>
</dbReference>
<dbReference type="InterPro" id="IPR032466">
    <property type="entry name" value="Metal_Hydrolase"/>
</dbReference>
<dbReference type="Gene3D" id="3.20.20.140">
    <property type="entry name" value="Metal-dependent hydrolases"/>
    <property type="match status" value="1"/>
</dbReference>
<dbReference type="EMBL" id="DVHA01000032">
    <property type="protein sequence ID" value="HIR60159.1"/>
    <property type="molecule type" value="Genomic_DNA"/>
</dbReference>
<dbReference type="AlphaFoldDB" id="A0A9D1J4I0"/>
<sequence>MRHFDLHADTLSKCLKGRKSLVHNDYAISVERGLIFDQWVQAFAVFVPDELHGSRGYHHFLSEAEVLSRAFEESDKIVPYDPEHVKSGVCNAMLTVEGGSAIGGKLDRIDSLYEMGVRMFSLCWNGETDLAGGTATEAGLTSLGKEAVKELEAHKIIIDVSHMNNYSFWDLCEVAERPFIASHSNCFELCPHRRNLDDLQLKEIIRRGGLIGINFYPVFVNGESDASFQEIRRHIRHIVALGGEDCIAVGSDFDGAAMPQKLPSIDRIPDWHQNLLKHFDPEFVDKITFLNAQRFMQRNL</sequence>
<organism evidence="1 2">
    <name type="scientific">Candidatus Faecivivens stercoravium</name>
    <dbReference type="NCBI Taxonomy" id="2840803"/>
    <lineage>
        <taxon>Bacteria</taxon>
        <taxon>Bacillati</taxon>
        <taxon>Bacillota</taxon>
        <taxon>Clostridia</taxon>
        <taxon>Eubacteriales</taxon>
        <taxon>Oscillospiraceae</taxon>
        <taxon>Oscillospiraceae incertae sedis</taxon>
        <taxon>Candidatus Faecivivens</taxon>
    </lineage>
</organism>